<dbReference type="EnsemblMetazoa" id="CLYHEMT009865.1">
    <property type="protein sequence ID" value="CLYHEMP009865.1"/>
    <property type="gene ID" value="CLYHEMG009865"/>
</dbReference>
<name>A0A7M5V9D9_9CNID</name>
<dbReference type="Proteomes" id="UP000594262">
    <property type="component" value="Unplaced"/>
</dbReference>
<evidence type="ECO:0000256" key="1">
    <source>
        <dbReference type="SAM" id="Coils"/>
    </source>
</evidence>
<keyword evidence="3" id="KW-1185">Reference proteome</keyword>
<feature type="coiled-coil region" evidence="1">
    <location>
        <begin position="165"/>
        <end position="192"/>
    </location>
</feature>
<sequence length="363" mass="42923">MDSAHFDDRNLAHSAAGRNVTNKVDSVVEIAKLKEDHDKQVQKLTFENKIKLLESENNNQMKIMQLEKDNQSLTHELELLKLKTSHEQEAKKVVVDREMEKELLKQQNEFQNKLTEKDKELAGKDKEMAAKENEFKLKLAEVENANKLKFAEMENVNKLKFLEKEKEMEDKVNELNLKIKELETLSNKTEVDDVASGVNIIQKKHGAQARNISRTEKLTWGADKFFESKPVELHLFASYQDWYEEISLLLHAEKEIVWSDASKYVFMKRNCGKRFQDLFLITHRKGRERHNYSELFYIEDDEKQFWKKTTFMLLHPLQHNKCLKMVERYEGEDSEQWDGYNVSNDFYYGEKKSAMFFGVINKH</sequence>
<protein>
    <submittedName>
        <fullName evidence="2">Uncharacterized protein</fullName>
    </submittedName>
</protein>
<dbReference type="AlphaFoldDB" id="A0A7M5V9D9"/>
<keyword evidence="1" id="KW-0175">Coiled coil</keyword>
<evidence type="ECO:0000313" key="3">
    <source>
        <dbReference type="Proteomes" id="UP000594262"/>
    </source>
</evidence>
<reference evidence="2" key="1">
    <citation type="submission" date="2021-01" db="UniProtKB">
        <authorList>
            <consortium name="EnsemblMetazoa"/>
        </authorList>
    </citation>
    <scope>IDENTIFICATION</scope>
</reference>
<organism evidence="2 3">
    <name type="scientific">Clytia hemisphaerica</name>
    <dbReference type="NCBI Taxonomy" id="252671"/>
    <lineage>
        <taxon>Eukaryota</taxon>
        <taxon>Metazoa</taxon>
        <taxon>Cnidaria</taxon>
        <taxon>Hydrozoa</taxon>
        <taxon>Hydroidolina</taxon>
        <taxon>Leptothecata</taxon>
        <taxon>Obeliida</taxon>
        <taxon>Clytiidae</taxon>
        <taxon>Clytia</taxon>
    </lineage>
</organism>
<proteinExistence type="predicted"/>
<accession>A0A7M5V9D9</accession>
<evidence type="ECO:0000313" key="2">
    <source>
        <dbReference type="EnsemblMetazoa" id="CLYHEMP009865.1"/>
    </source>
</evidence>